<evidence type="ECO:0008006" key="5">
    <source>
        <dbReference type="Google" id="ProtNLM"/>
    </source>
</evidence>
<keyword evidence="3" id="KW-0614">Plasmid</keyword>
<evidence type="ECO:0000313" key="4">
    <source>
        <dbReference type="Proteomes" id="UP000294215"/>
    </source>
</evidence>
<geneLocation type="plasmid" evidence="3">
    <name>pSM92_Rh12</name>
</geneLocation>
<protein>
    <recommendedName>
        <fullName evidence="5">Transmembrane protein</fullName>
    </recommendedName>
</protein>
<evidence type="ECO:0000256" key="1">
    <source>
        <dbReference type="SAM" id="MobiDB-lite"/>
    </source>
</evidence>
<organism evidence="3 4">
    <name type="scientific">Rhizobium ruizarguesonis</name>
    <dbReference type="NCBI Taxonomy" id="2081791"/>
    <lineage>
        <taxon>Bacteria</taxon>
        <taxon>Pseudomonadati</taxon>
        <taxon>Pseudomonadota</taxon>
        <taxon>Alphaproteobacteria</taxon>
        <taxon>Hyphomicrobiales</taxon>
        <taxon>Rhizobiaceae</taxon>
        <taxon>Rhizobium/Agrobacterium group</taxon>
        <taxon>Rhizobium</taxon>
    </lineage>
</organism>
<keyword evidence="2" id="KW-0472">Membrane</keyword>
<name>A0AB38HTN9_9HYPH</name>
<proteinExistence type="predicted"/>
<dbReference type="RefSeq" id="WP_130817701.1">
    <property type="nucleotide sequence ID" value="NZ_SIMR01000006.1"/>
</dbReference>
<dbReference type="EMBL" id="SIMR01000006">
    <property type="protein sequence ID" value="TBC03014.1"/>
    <property type="molecule type" value="Genomic_DNA"/>
</dbReference>
<gene>
    <name evidence="3" type="ORF">ELH40_36025</name>
</gene>
<comment type="caution">
    <text evidence="3">The sequence shown here is derived from an EMBL/GenBank/DDBJ whole genome shotgun (WGS) entry which is preliminary data.</text>
</comment>
<evidence type="ECO:0000313" key="3">
    <source>
        <dbReference type="EMBL" id="TBC03014.1"/>
    </source>
</evidence>
<reference evidence="3 4" key="1">
    <citation type="submission" date="2019-02" db="EMBL/GenBank/DDBJ databases">
        <title>The genomic architecture of introgression among sibling species of bacteria.</title>
        <authorList>
            <person name="Cavassim M.I.A."/>
            <person name="Moeskjaer S."/>
            <person name="Moslemi C."/>
            <person name="Fields B."/>
            <person name="Bachmann A."/>
            <person name="Vilhjalmsson B."/>
            <person name="Schierup M.H."/>
            <person name="Young J.P.W."/>
            <person name="Andersen S.U."/>
        </authorList>
    </citation>
    <scope>NUCLEOTIDE SEQUENCE [LARGE SCALE GENOMIC DNA]</scope>
    <source>
        <strain evidence="3 4">SM92</strain>
        <plasmid evidence="3">pSM92_Rh12</plasmid>
    </source>
</reference>
<keyword evidence="2" id="KW-1133">Transmembrane helix</keyword>
<keyword evidence="2" id="KW-0812">Transmembrane</keyword>
<accession>A0AB38HTN9</accession>
<sequence length="81" mass="8236">MSGTAASHGGWKTKSIVWLSVGFGLIVLAAANAHLLYVAMSSQPDCVAHLQHGEGDGTNSFGAATSSCSSKPSMTTKALVE</sequence>
<dbReference type="Proteomes" id="UP000294215">
    <property type="component" value="Unassembled WGS sequence"/>
</dbReference>
<evidence type="ECO:0000256" key="2">
    <source>
        <dbReference type="SAM" id="Phobius"/>
    </source>
</evidence>
<feature type="region of interest" description="Disordered" evidence="1">
    <location>
        <begin position="61"/>
        <end position="81"/>
    </location>
</feature>
<dbReference type="AlphaFoldDB" id="A0AB38HTN9"/>
<feature type="transmembrane region" description="Helical" evidence="2">
    <location>
        <begin position="16"/>
        <end position="39"/>
    </location>
</feature>